<feature type="domain" description="HTH luxR-type" evidence="4">
    <location>
        <begin position="222"/>
        <end position="287"/>
    </location>
</feature>
<keyword evidence="2" id="KW-0238">DNA-binding</keyword>
<reference evidence="5" key="1">
    <citation type="submission" date="2018-06" db="EMBL/GenBank/DDBJ databases">
        <authorList>
            <person name="Zhirakovskaya E."/>
        </authorList>
    </citation>
    <scope>NUCLEOTIDE SEQUENCE</scope>
</reference>
<dbReference type="PROSITE" id="PS50043">
    <property type="entry name" value="HTH_LUXR_2"/>
    <property type="match status" value="1"/>
</dbReference>
<dbReference type="InterPro" id="IPR036388">
    <property type="entry name" value="WH-like_DNA-bd_sf"/>
</dbReference>
<evidence type="ECO:0000259" key="4">
    <source>
        <dbReference type="PROSITE" id="PS50043"/>
    </source>
</evidence>
<evidence type="ECO:0000313" key="5">
    <source>
        <dbReference type="EMBL" id="VAV96966.1"/>
    </source>
</evidence>
<dbReference type="PRINTS" id="PR00038">
    <property type="entry name" value="HTHLUXR"/>
</dbReference>
<name>A0A3B0S7Y9_9ZZZZ</name>
<proteinExistence type="predicted"/>
<dbReference type="CDD" id="cd06170">
    <property type="entry name" value="LuxR_C_like"/>
    <property type="match status" value="1"/>
</dbReference>
<keyword evidence="1" id="KW-0805">Transcription regulation</keyword>
<dbReference type="SMART" id="SM00421">
    <property type="entry name" value="HTH_LUXR"/>
    <property type="match status" value="1"/>
</dbReference>
<evidence type="ECO:0000256" key="1">
    <source>
        <dbReference type="ARBA" id="ARBA00023015"/>
    </source>
</evidence>
<dbReference type="PROSITE" id="PS00622">
    <property type="entry name" value="HTH_LUXR_1"/>
    <property type="match status" value="1"/>
</dbReference>
<dbReference type="PANTHER" id="PTHR44688:SF16">
    <property type="entry name" value="DNA-BINDING TRANSCRIPTIONAL ACTIVATOR DEVR_DOSR"/>
    <property type="match status" value="1"/>
</dbReference>
<dbReference type="Pfam" id="PF00196">
    <property type="entry name" value="GerE"/>
    <property type="match status" value="1"/>
</dbReference>
<organism evidence="5">
    <name type="scientific">hydrothermal vent metagenome</name>
    <dbReference type="NCBI Taxonomy" id="652676"/>
    <lineage>
        <taxon>unclassified sequences</taxon>
        <taxon>metagenomes</taxon>
        <taxon>ecological metagenomes</taxon>
    </lineage>
</organism>
<accession>A0A3B0S7Y9</accession>
<dbReference type="Gene3D" id="1.10.10.10">
    <property type="entry name" value="Winged helix-like DNA-binding domain superfamily/Winged helix DNA-binding domain"/>
    <property type="match status" value="1"/>
</dbReference>
<dbReference type="GO" id="GO:0003677">
    <property type="term" value="F:DNA binding"/>
    <property type="evidence" value="ECO:0007669"/>
    <property type="project" value="UniProtKB-KW"/>
</dbReference>
<dbReference type="AlphaFoldDB" id="A0A3B0S7Y9"/>
<gene>
    <name evidence="5" type="ORF">MNBD_ALPHA01-1941</name>
</gene>
<keyword evidence="3" id="KW-0804">Transcription</keyword>
<dbReference type="SUPFAM" id="SSF46894">
    <property type="entry name" value="C-terminal effector domain of the bipartite response regulators"/>
    <property type="match status" value="1"/>
</dbReference>
<protein>
    <recommendedName>
        <fullName evidence="4">HTH luxR-type domain-containing protein</fullName>
    </recommendedName>
</protein>
<evidence type="ECO:0000256" key="2">
    <source>
        <dbReference type="ARBA" id="ARBA00023125"/>
    </source>
</evidence>
<evidence type="ECO:0000256" key="3">
    <source>
        <dbReference type="ARBA" id="ARBA00023163"/>
    </source>
</evidence>
<sequence>MSDGIISIAGSEDWLVKLNKTICKLGRAEFEDSLFDLVNAVVRVDHCAVFINKSDGTAAHLFTKSKLNEDICKSLAEAYTERFYIRDPNLVPLAEDMKKPEGRRPDIKMTLLPHKPTSAYDEGYQARFFKSTGLVDKASSLLQTRQYTIYCSFYRLSETGRFAPGEFDELSRILPILTNLIFKHSRLMQLKETRPDLTSDPIITQVPLSRSSDAMTRLLDERNEVFAQLTERERDVCIRILQGFSSEAISLDLKVAKSTVHTYRKRAYAKLGISSQNELFSLCLEFISVVG</sequence>
<dbReference type="InterPro" id="IPR016032">
    <property type="entry name" value="Sig_transdc_resp-reg_C-effctor"/>
</dbReference>
<dbReference type="GO" id="GO:0006355">
    <property type="term" value="P:regulation of DNA-templated transcription"/>
    <property type="evidence" value="ECO:0007669"/>
    <property type="project" value="InterPro"/>
</dbReference>
<dbReference type="PANTHER" id="PTHR44688">
    <property type="entry name" value="DNA-BINDING TRANSCRIPTIONAL ACTIVATOR DEVR_DOSR"/>
    <property type="match status" value="1"/>
</dbReference>
<dbReference type="InterPro" id="IPR000792">
    <property type="entry name" value="Tscrpt_reg_LuxR_C"/>
</dbReference>
<dbReference type="EMBL" id="UOEJ01000082">
    <property type="protein sequence ID" value="VAV96966.1"/>
    <property type="molecule type" value="Genomic_DNA"/>
</dbReference>